<gene>
    <name evidence="2" type="ORF">F511_42193</name>
</gene>
<protein>
    <submittedName>
        <fullName evidence="2">N-formylglutamate deformylase</fullName>
    </submittedName>
</protein>
<dbReference type="AlphaFoldDB" id="A0A2Z7BFS0"/>
<evidence type="ECO:0000313" key="3">
    <source>
        <dbReference type="Proteomes" id="UP000250235"/>
    </source>
</evidence>
<keyword evidence="3" id="KW-1185">Reference proteome</keyword>
<name>A0A2Z7BFS0_9LAMI</name>
<dbReference type="Proteomes" id="UP000250235">
    <property type="component" value="Unassembled WGS sequence"/>
</dbReference>
<proteinExistence type="predicted"/>
<reference evidence="2 3" key="1">
    <citation type="journal article" date="2015" name="Proc. Natl. Acad. Sci. U.S.A.">
        <title>The resurrection genome of Boea hygrometrica: A blueprint for survival of dehydration.</title>
        <authorList>
            <person name="Xiao L."/>
            <person name="Yang G."/>
            <person name="Zhang L."/>
            <person name="Yang X."/>
            <person name="Zhao S."/>
            <person name="Ji Z."/>
            <person name="Zhou Q."/>
            <person name="Hu M."/>
            <person name="Wang Y."/>
            <person name="Chen M."/>
            <person name="Xu Y."/>
            <person name="Jin H."/>
            <person name="Xiao X."/>
            <person name="Hu G."/>
            <person name="Bao F."/>
            <person name="Hu Y."/>
            <person name="Wan P."/>
            <person name="Li L."/>
            <person name="Deng X."/>
            <person name="Kuang T."/>
            <person name="Xiang C."/>
            <person name="Zhu J.K."/>
            <person name="Oliver M.J."/>
            <person name="He Y."/>
        </authorList>
    </citation>
    <scope>NUCLEOTIDE SEQUENCE [LARGE SCALE GENOMIC DNA]</scope>
    <source>
        <strain evidence="3">cv. XS01</strain>
    </source>
</reference>
<dbReference type="EMBL" id="KV005947">
    <property type="protein sequence ID" value="KZV33264.1"/>
    <property type="molecule type" value="Genomic_DNA"/>
</dbReference>
<feature type="chain" id="PRO_5016366735" evidence="1">
    <location>
        <begin position="23"/>
        <end position="175"/>
    </location>
</feature>
<organism evidence="2 3">
    <name type="scientific">Dorcoceras hygrometricum</name>
    <dbReference type="NCBI Taxonomy" id="472368"/>
    <lineage>
        <taxon>Eukaryota</taxon>
        <taxon>Viridiplantae</taxon>
        <taxon>Streptophyta</taxon>
        <taxon>Embryophyta</taxon>
        <taxon>Tracheophyta</taxon>
        <taxon>Spermatophyta</taxon>
        <taxon>Magnoliopsida</taxon>
        <taxon>eudicotyledons</taxon>
        <taxon>Gunneridae</taxon>
        <taxon>Pentapetalae</taxon>
        <taxon>asterids</taxon>
        <taxon>lamiids</taxon>
        <taxon>Lamiales</taxon>
        <taxon>Gesneriaceae</taxon>
        <taxon>Didymocarpoideae</taxon>
        <taxon>Trichosporeae</taxon>
        <taxon>Loxocarpinae</taxon>
        <taxon>Dorcoceras</taxon>
    </lineage>
</organism>
<feature type="signal peptide" evidence="1">
    <location>
        <begin position="1"/>
        <end position="22"/>
    </location>
</feature>
<evidence type="ECO:0000256" key="1">
    <source>
        <dbReference type="SAM" id="SignalP"/>
    </source>
</evidence>
<sequence length="175" mass="19373">MFLTFLLSVHMLAGNTTREVESDTVAEQELKTVKRNFGGPKEGIWPKSSLGHQTKFDELCSLGRSGGSSTEHISTGRTCVQRIECEQRLYIREAPLKKAAGEFGISRDDVSVTQGELLVLVLKFEVAAGRLISLWFVESVARAVDRYDDVGVTYSLLLVVDCVVMVAADQQARKY</sequence>
<accession>A0A2Z7BFS0</accession>
<keyword evidence="1" id="KW-0732">Signal</keyword>
<evidence type="ECO:0000313" key="2">
    <source>
        <dbReference type="EMBL" id="KZV33264.1"/>
    </source>
</evidence>